<feature type="compositionally biased region" description="Basic and acidic residues" evidence="1">
    <location>
        <begin position="331"/>
        <end position="344"/>
    </location>
</feature>
<dbReference type="PANTHER" id="PTHR12517:SF0">
    <property type="entry name" value="INTERMEMBRANE LIPID TRANSFER PROTEIN VPS13B"/>
    <property type="match status" value="1"/>
</dbReference>
<comment type="caution">
    <text evidence="2">The sequence shown here is derived from an EMBL/GenBank/DDBJ whole genome shotgun (WGS) entry which is preliminary data.</text>
</comment>
<name>A0A9W6WSV6_9STRA</name>
<protein>
    <submittedName>
        <fullName evidence="2">Unnamed protein product</fullName>
    </submittedName>
</protein>
<evidence type="ECO:0000313" key="2">
    <source>
        <dbReference type="EMBL" id="GMF16326.1"/>
    </source>
</evidence>
<reference evidence="2" key="1">
    <citation type="submission" date="2023-04" db="EMBL/GenBank/DDBJ databases">
        <title>Phytophthora fragariaefolia NBRC 109709.</title>
        <authorList>
            <person name="Ichikawa N."/>
            <person name="Sato H."/>
            <person name="Tonouchi N."/>
        </authorList>
    </citation>
    <scope>NUCLEOTIDE SEQUENCE</scope>
    <source>
        <strain evidence="2">NBRC 109709</strain>
    </source>
</reference>
<feature type="compositionally biased region" description="Polar residues" evidence="1">
    <location>
        <begin position="320"/>
        <end position="330"/>
    </location>
</feature>
<evidence type="ECO:0000256" key="1">
    <source>
        <dbReference type="SAM" id="MobiDB-lite"/>
    </source>
</evidence>
<sequence>MLDLLSPLRGYLAQTLQFYLSKYLEDIQLEGLGLFGGDLVLNDLEIKRHVLRESLEIPSSFDFSRGFIRELRIHIPWTQLLSQPIEVKLYTIELILAARSERATPRAAKAAEPEQAEDRIEQPKSGWVHDTLQRILANVSVQVNNLVLNDGDAKEGATHDRVRRKVVGYELPVLSRTSASVRAKLQLFPNVAVRSQDGRKSKPSSPRSPLHHLPSTLNGVQDEGNVIDVDGLFGYRPSVMCDPFYSYSCNRSSVAPTYEVDVYIGELLFSVSDRQLEMLNQLIKSASKKIDQAHYASQEIRASGTSGRTTHDTKIIPVRATSTPDPISRNNRSEDQKADGTTKKRESWFGWAMSALGTTEDEQEDELVSELLAETRGALLKGQPPESNVDDEWVGEPPTKTSCVRLCISSASLTLRKHDKIEQESEQQDSAVVENEEELVPVANIGMVKVSRQTKKKRVARPAMPVLNLMMSYVALEMLLARSDEQNGTDFVFEIEKVELVSATSSENREDSKCKKEQTLLTWGTIDSSHFSDCVSHPYFINSFFEEETTRLNQRETRSFEIVKVSLDADIPVWKTLKANNSQADADEKADASCECFTTWDGKNVRCIPISAVSDICHQALKIIGIKERVLDGGILSNAVSTAWASKNLPVSISEGMLRALTSIAEEYRVHRNPDLGAQDNLALLLQPQLHALFCRYTMHSCQAASARKSTMISNIRHRSAHSALRLRLAITSSRADDAELPAKKESISKVLDISFGGVQAILEPSKCVEILEAVLTLLRSDDKQETGNEVSTATTEALPGAQFIVESDVKLFTMTSVCIHLPRKSWNDETDTNLGCVHLIGRDIVWLGTFYPGDSKSRLKVGDVSAQLEEAEDQPDHSKRSRLMEVLGFELLLTSSCAGGGDNDGLALSLDKLMVNFGASEINNVVDVVGGVVSPLGYTIPWIATRLVSKNADSVFQVEVCGAAFSKNVSNRPRLEMAQQQSLSTEIISISASVRKTTKRNNVTHCIFQGGAAPIPSRGGETCAPVFKCDIRQEKASGILKDVPLLGALPIFSLNPDSLSTTCSQCAFVINVKLTPVYVELKGVLNLVAMVQNLVENITEILPSGKHSRPPNISGQIVNSTSTTPTSWNVTLHLHTAGGEINVNEAFELSIPSVSLSSSETDTKPANLMRPGGTLKLQCSMGSSRLGVSKTGVLQGLTDPIIFGIESVRATVDLSHQYGDHDLAYAVDASLHVSNIQASLSRLKVKNSLSPHIRWHLRLGAQLDHAEARLTSDIIHKTDGDHRSIRAVVLGEVSNICVATRTGNHHPTKSHIPASELYTYTDIQASVGDIQVVERLQPTRLKGGSRFGEFSRLPEHAFLGILVCLGLADLVHLSKSLHVSSTNTPDSESLPSAMLSWQLTSNIAKAFQVASTEQFVGERHRTASVEIPLIVSRNDPELVKPTHMYPLLSTFYRNYNESGLPHHVIAGSMESVDIALTTSSLYCLASVLRVDSTDIPSFTRDDPAIVPRPRDSNSSPHVSLADIELSLMLGQVRIILPSEKLMDSILSGDSVVTGNVLIVLETLSMASAVRNDISLDGLGYPPFNSRVLPRRSTVQAQRFGQSQLRLGCRAGKISGHTADLGLSRSGSREHNSFGPFEERIGRTSGCAAQFTVMKTFWCPFNVACSVEEEPLSASGSDNPVLKTSTAIAITKLRFDLHKEIFDLLIGNIVRISSGLGALARSVSRPVQLKPVELTRPQKLPAIQGRLHQRDVEFSCDGIEVNMFETNTSTHVRIGSIIVMHNISLLSGSASIQNVVVGHRANEGPQSLAQKTDLSEEVIFGANTEPSLWHLVVENYPEKLVAARWNFGESTEGTLFIDVQAFQFHISHHFIMTLSQYVQSDSQLEFSTGYPKKQSKARTTHLLVRQPFVFQQRWNIKLLVAPSLMSYWRRNLITRGTSGILITSGQIFASAGLGSDEMALQTLQSCGQVVNEMNRFVAVPTLEVMLNIDKFGINTSCDLPPLQVNFRRSSLGPTSAHTGSTWQRFLKYINIASEAQRLVHDCSVRVTGDLQQMLERVEPGEKEVFLLHTELTRTNIQAEVNSLCVKLSSLSLAVAQTLLVARDDADSRTNTLAHAKVPANSQVRAIPKTVVKKMDDSETNDFKSLRRMAEGRRPSPGELVFTEALLIETQNSMSSDARSPITGTKAFIKIEPNSYDIELNDVASFLDKCNCPWGLEERELNMERSTLPGLGNKTHSWMGMRWCYHIPRSIYKIVASPVPVPPTGVPNGWPSWSWEQDQESDANRLCDILCQLRCWDGKKGDYVLVCEFYVPWERPLAGEGLDTVEDAYEPGSFGELVSQWFDDDMEQTRYRAKLLDFGSRFRIFSFDSPPSSDNWELRWRSPLQSELEPENKQKRLVVNALLASSLQVNSILDRDAYHRVVASVTLPQVTLSVMHVGATHYSHDVITAELSDTALSCAVSGSTGHAKVLSVRASSAIQVYLDNMAQLLTVSVIPRTTVDAMIESSSKGLEISTLIGPVSVYLNQTSMLVLSTLPKLLQPAPKLHDAHPDDNFSGMRIKLVNLTDGDIWYRQEGTSENLLLGAHTTAAYSWLSLANSPFYQLRFAVEDPNQNSRRNYDQVMQNDDACWCDPCRIKENVVTGRYFDGRGFLWVCVELKGLQTVVTLRSPLIFSNFCDFPVKVRVNGEKTEYECPRSEDFYQDTCSQKSGTSHTNCISLDGSSCTLSEARNVSTSSSSIMVESVSTLNFGIDGGPWCSMTPQDNIPDEFDHVRISDSQPDGCKKSHHCFIELHPEPKEQVFDFVECRVIVTTRNDHHPTVRVRTERVLSVANLTPSALHINFGSHVGKQRAVEQVAPCEERSIGFSVVSNRLVVSISESEASCETKSQIEWSPEISLNVNGDTKSIVVPTGDKRLRDLASTYCIELGNVNGYLKLTIRPQVVVINSTLLSGDGAGWSVPVCLHKEVKKRSITADVSSWLSSKISRRPSDESNSAKQALVARLSCSFRVSLVEDGYQWTEEIAVLLPRIPLLLDSDGKLKIVEPLSSSTDPPQTPESVLYPAPSTTTHRRRLLIPHRTFRHKMLTYTMTQKQKCIHIMFFVDHQPPVIIHNQWEKVLGFRNVSFLSNPEGVGSNFYLEYDWNLQQPTLTEDSAGGDNSDSDGSQPFRDWLEASMQFRESSAILNSANGERMRFQIGSPQFGWSNVLWQVGGIQFASFSDERESGNSGPTFLVMCFYRAGSWLISITCLEDPTHDGPSSGAPSMVLPSTTTASKSQPAVPAFLKVGVIVEEISLHFCDEHDPVRDARGMVLYPEILRATCKAVSVVFTTAPDPPEASRHSTRLGYMSHIRSYTTLFVAVEDIEVGHFLQTCNFPVILCFPETHASKDLLQFDRAKKQETLVSLMNTLLDKQLPGAEGLSFITRVIYTDTWDPVGIPSYFHSIELKLAPAVLQVEDDILTYVNAFIRPTLDALEGEAASSGTVLNEGCQTPGVSDGDWSMAVLKSTLITKQRKVYIDRLEISSLDVTITARVSIPVLNSFDGTPLHFGSTELREVFSFPDQLYKDLAADYVADTIVRSPMLLMSLNIIGNPAGFLRSFGQGVRDLIEIPLAASRNGYSPWVLTKGVVGGVASFLGHTTAATLTSVSGFSYSISRTMDQLTLSSDQLMKRHYTRPTQFSSALADGLGSLGSSVVGAATGVITTPIAVYKERQMQGLDTGLRSVVGGVGMGLVGIVARPMGGVASLVSMTSDGLLSGMGGNRIAFDDSVSRFDARPNELLRYKLKVLPDAVGSTLIFAHGIWVVSSGNELVASDRELQYISEEHLQAPENEPLRGLLVSEDEELQLVQVTVVSSNECLYVVGASGTQNQALLVQTSLGSIQAVEESLKEPTIFDVDSDENIEVVRPTPVAVFERVDR</sequence>
<evidence type="ECO:0000313" key="3">
    <source>
        <dbReference type="Proteomes" id="UP001165121"/>
    </source>
</evidence>
<dbReference type="OrthoDB" id="445152at2759"/>
<feature type="region of interest" description="Disordered" evidence="1">
    <location>
        <begin position="194"/>
        <end position="219"/>
    </location>
</feature>
<proteinExistence type="predicted"/>
<organism evidence="2 3">
    <name type="scientific">Phytophthora fragariaefolia</name>
    <dbReference type="NCBI Taxonomy" id="1490495"/>
    <lineage>
        <taxon>Eukaryota</taxon>
        <taxon>Sar</taxon>
        <taxon>Stramenopiles</taxon>
        <taxon>Oomycota</taxon>
        <taxon>Peronosporomycetes</taxon>
        <taxon>Peronosporales</taxon>
        <taxon>Peronosporaceae</taxon>
        <taxon>Phytophthora</taxon>
    </lineage>
</organism>
<feature type="compositionally biased region" description="Low complexity" evidence="1">
    <location>
        <begin position="203"/>
        <end position="215"/>
    </location>
</feature>
<dbReference type="Proteomes" id="UP001165121">
    <property type="component" value="Unassembled WGS sequence"/>
</dbReference>
<dbReference type="InterPro" id="IPR039782">
    <property type="entry name" value="VPS13B"/>
</dbReference>
<gene>
    <name evidence="2" type="ORF">Pfra01_000077000</name>
</gene>
<keyword evidence="3" id="KW-1185">Reference proteome</keyword>
<dbReference type="PANTHER" id="PTHR12517">
    <property type="entry name" value="VACUOLAR PROTEIN SORTING-ASSOCIATED PROTEIN 13B"/>
    <property type="match status" value="1"/>
</dbReference>
<feature type="region of interest" description="Disordered" evidence="1">
    <location>
        <begin position="319"/>
        <end position="344"/>
    </location>
</feature>
<dbReference type="EMBL" id="BSXT01000060">
    <property type="protein sequence ID" value="GMF16326.1"/>
    <property type="molecule type" value="Genomic_DNA"/>
</dbReference>
<accession>A0A9W6WSV6</accession>